<dbReference type="STRING" id="145388.A0A0D2N308"/>
<sequence length="273" mass="29367">MRIACQRASSLIVVNARLAAPRPLAAGAAPVRRSSSAAHQAFAAPFGTSFGASSFTAPLASAPRAPHLSRSVATAAGDGSSGSELWGQLLRKVATAVVGTGCFWCTEACYQQIKGVSSVVSGYAGGHVSDPSYEAVCGKKTGHIEVVKITFDPAVVSYKELLEVFFTIHDPTTPDRQGNDVGPQYASAIFYADAEQEAVAKEVREQVTKDKLWPNPIVTKLLPLATDGPAQFWSAEKYHWDYFNRNPGQPYCMFVVEPKVAKFRSKWAAKLIK</sequence>
<dbReference type="Gene3D" id="3.30.1060.10">
    <property type="entry name" value="Peptide methionine sulphoxide reductase MsrA"/>
    <property type="match status" value="1"/>
</dbReference>
<dbReference type="GO" id="GO:0008113">
    <property type="term" value="F:peptide-methionine (S)-S-oxide reductase activity"/>
    <property type="evidence" value="ECO:0007669"/>
    <property type="project" value="UniProtKB-EC"/>
</dbReference>
<gene>
    <name evidence="6" type="ORF">MNEG_1177</name>
</gene>
<dbReference type="PANTHER" id="PTHR43774">
    <property type="entry name" value="PEPTIDE METHIONINE SULFOXIDE REDUCTASE"/>
    <property type="match status" value="1"/>
</dbReference>
<dbReference type="AlphaFoldDB" id="A0A0D2N308"/>
<evidence type="ECO:0000256" key="1">
    <source>
        <dbReference type="ARBA" id="ARBA00005591"/>
    </source>
</evidence>
<dbReference type="SUPFAM" id="SSF55068">
    <property type="entry name" value="Peptide methionine sulfoxide reductase"/>
    <property type="match status" value="1"/>
</dbReference>
<evidence type="ECO:0000256" key="2">
    <source>
        <dbReference type="ARBA" id="ARBA00012502"/>
    </source>
</evidence>
<evidence type="ECO:0000313" key="6">
    <source>
        <dbReference type="EMBL" id="KIZ06767.1"/>
    </source>
</evidence>
<dbReference type="EC" id="1.8.4.11" evidence="2"/>
<organism evidence="6 7">
    <name type="scientific">Monoraphidium neglectum</name>
    <dbReference type="NCBI Taxonomy" id="145388"/>
    <lineage>
        <taxon>Eukaryota</taxon>
        <taxon>Viridiplantae</taxon>
        <taxon>Chlorophyta</taxon>
        <taxon>core chlorophytes</taxon>
        <taxon>Chlorophyceae</taxon>
        <taxon>CS clade</taxon>
        <taxon>Sphaeropleales</taxon>
        <taxon>Selenastraceae</taxon>
        <taxon>Monoraphidium</taxon>
    </lineage>
</organism>
<dbReference type="InterPro" id="IPR036509">
    <property type="entry name" value="Met_Sox_Rdtase_MsrA_sf"/>
</dbReference>
<dbReference type="OrthoDB" id="77405at2759"/>
<dbReference type="InterPro" id="IPR002569">
    <property type="entry name" value="Met_Sox_Rdtase_MsrA_dom"/>
</dbReference>
<dbReference type="Proteomes" id="UP000054498">
    <property type="component" value="Unassembled WGS sequence"/>
</dbReference>
<protein>
    <recommendedName>
        <fullName evidence="2">peptide-methionine (S)-S-oxide reductase</fullName>
        <ecNumber evidence="2">1.8.4.11</ecNumber>
    </recommendedName>
    <alternativeName>
        <fullName evidence="4">Peptide-methionine (S)-S-oxide reductase</fullName>
    </alternativeName>
</protein>
<dbReference type="HAMAP" id="MF_01401">
    <property type="entry name" value="MsrA"/>
    <property type="match status" value="1"/>
</dbReference>
<dbReference type="PANTHER" id="PTHR43774:SF1">
    <property type="entry name" value="PEPTIDE METHIONINE SULFOXIDE REDUCTASE MSRA 2"/>
    <property type="match status" value="1"/>
</dbReference>
<keyword evidence="7" id="KW-1185">Reference proteome</keyword>
<dbReference type="Pfam" id="PF01625">
    <property type="entry name" value="PMSR"/>
    <property type="match status" value="1"/>
</dbReference>
<dbReference type="RefSeq" id="XP_013905786.1">
    <property type="nucleotide sequence ID" value="XM_014050332.1"/>
</dbReference>
<evidence type="ECO:0000256" key="3">
    <source>
        <dbReference type="ARBA" id="ARBA00023002"/>
    </source>
</evidence>
<dbReference type="GeneID" id="25729065"/>
<proteinExistence type="inferred from homology"/>
<evidence type="ECO:0000256" key="4">
    <source>
        <dbReference type="ARBA" id="ARBA00030643"/>
    </source>
</evidence>
<keyword evidence="3 6" id="KW-0560">Oxidoreductase</keyword>
<dbReference type="KEGG" id="mng:MNEG_1177"/>
<evidence type="ECO:0000259" key="5">
    <source>
        <dbReference type="Pfam" id="PF01625"/>
    </source>
</evidence>
<name>A0A0D2N308_9CHLO</name>
<feature type="domain" description="Peptide methionine sulphoxide reductase MsrA" evidence="5">
    <location>
        <begin position="95"/>
        <end position="252"/>
    </location>
</feature>
<dbReference type="EMBL" id="KK100332">
    <property type="protein sequence ID" value="KIZ06767.1"/>
    <property type="molecule type" value="Genomic_DNA"/>
</dbReference>
<evidence type="ECO:0000313" key="7">
    <source>
        <dbReference type="Proteomes" id="UP000054498"/>
    </source>
</evidence>
<comment type="similarity">
    <text evidence="1">Belongs to the MsrA Met sulfoxide reductase family.</text>
</comment>
<accession>A0A0D2N308</accession>
<reference evidence="6 7" key="1">
    <citation type="journal article" date="2013" name="BMC Genomics">
        <title>Reconstruction of the lipid metabolism for the microalga Monoraphidium neglectum from its genome sequence reveals characteristics suitable for biofuel production.</title>
        <authorList>
            <person name="Bogen C."/>
            <person name="Al-Dilaimi A."/>
            <person name="Albersmeier A."/>
            <person name="Wichmann J."/>
            <person name="Grundmann M."/>
            <person name="Rupp O."/>
            <person name="Lauersen K.J."/>
            <person name="Blifernez-Klassen O."/>
            <person name="Kalinowski J."/>
            <person name="Goesmann A."/>
            <person name="Mussgnug J.H."/>
            <person name="Kruse O."/>
        </authorList>
    </citation>
    <scope>NUCLEOTIDE SEQUENCE [LARGE SCALE GENOMIC DNA]</scope>
    <source>
        <strain evidence="6 7">SAG 48.87</strain>
    </source>
</reference>
<dbReference type="NCBIfam" id="TIGR00401">
    <property type="entry name" value="msrA"/>
    <property type="match status" value="1"/>
</dbReference>